<gene>
    <name evidence="2" type="ORF">DPMN_151163</name>
</gene>
<sequence>MYQYDDLTGEITRIGNSLRGQYPHTNNSQRNVVMGVQPDGGEADRSDVESKAGAKGGRNRIQVKARKKVSPLLHRMYVV</sequence>
<feature type="compositionally biased region" description="Polar residues" evidence="1">
    <location>
        <begin position="18"/>
        <end position="31"/>
    </location>
</feature>
<protein>
    <submittedName>
        <fullName evidence="2">Uncharacterized protein</fullName>
    </submittedName>
</protein>
<evidence type="ECO:0000256" key="1">
    <source>
        <dbReference type="SAM" id="MobiDB-lite"/>
    </source>
</evidence>
<dbReference type="EMBL" id="JAIWYP010000007">
    <property type="protein sequence ID" value="KAH3797580.1"/>
    <property type="molecule type" value="Genomic_DNA"/>
</dbReference>
<evidence type="ECO:0000313" key="3">
    <source>
        <dbReference type="Proteomes" id="UP000828390"/>
    </source>
</evidence>
<name>A0A9D4FJD8_DREPO</name>
<evidence type="ECO:0000313" key="2">
    <source>
        <dbReference type="EMBL" id="KAH3797580.1"/>
    </source>
</evidence>
<reference evidence="2" key="1">
    <citation type="journal article" date="2019" name="bioRxiv">
        <title>The Genome of the Zebra Mussel, Dreissena polymorpha: A Resource for Invasive Species Research.</title>
        <authorList>
            <person name="McCartney M.A."/>
            <person name="Auch B."/>
            <person name="Kono T."/>
            <person name="Mallez S."/>
            <person name="Zhang Y."/>
            <person name="Obille A."/>
            <person name="Becker A."/>
            <person name="Abrahante J.E."/>
            <person name="Garbe J."/>
            <person name="Badalamenti J.P."/>
            <person name="Herman A."/>
            <person name="Mangelson H."/>
            <person name="Liachko I."/>
            <person name="Sullivan S."/>
            <person name="Sone E.D."/>
            <person name="Koren S."/>
            <person name="Silverstein K.A.T."/>
            <person name="Beckman K.B."/>
            <person name="Gohl D.M."/>
        </authorList>
    </citation>
    <scope>NUCLEOTIDE SEQUENCE</scope>
    <source>
        <strain evidence="2">Duluth1</strain>
        <tissue evidence="2">Whole animal</tissue>
    </source>
</reference>
<proteinExistence type="predicted"/>
<dbReference type="Proteomes" id="UP000828390">
    <property type="component" value="Unassembled WGS sequence"/>
</dbReference>
<accession>A0A9D4FJD8</accession>
<organism evidence="2 3">
    <name type="scientific">Dreissena polymorpha</name>
    <name type="common">Zebra mussel</name>
    <name type="synonym">Mytilus polymorpha</name>
    <dbReference type="NCBI Taxonomy" id="45954"/>
    <lineage>
        <taxon>Eukaryota</taxon>
        <taxon>Metazoa</taxon>
        <taxon>Spiralia</taxon>
        <taxon>Lophotrochozoa</taxon>
        <taxon>Mollusca</taxon>
        <taxon>Bivalvia</taxon>
        <taxon>Autobranchia</taxon>
        <taxon>Heteroconchia</taxon>
        <taxon>Euheterodonta</taxon>
        <taxon>Imparidentia</taxon>
        <taxon>Neoheterodontei</taxon>
        <taxon>Myida</taxon>
        <taxon>Dreissenoidea</taxon>
        <taxon>Dreissenidae</taxon>
        <taxon>Dreissena</taxon>
    </lineage>
</organism>
<feature type="region of interest" description="Disordered" evidence="1">
    <location>
        <begin position="18"/>
        <end position="61"/>
    </location>
</feature>
<feature type="compositionally biased region" description="Basic and acidic residues" evidence="1">
    <location>
        <begin position="42"/>
        <end position="52"/>
    </location>
</feature>
<reference evidence="2" key="2">
    <citation type="submission" date="2020-11" db="EMBL/GenBank/DDBJ databases">
        <authorList>
            <person name="McCartney M.A."/>
            <person name="Auch B."/>
            <person name="Kono T."/>
            <person name="Mallez S."/>
            <person name="Becker A."/>
            <person name="Gohl D.M."/>
            <person name="Silverstein K.A.T."/>
            <person name="Koren S."/>
            <person name="Bechman K.B."/>
            <person name="Herman A."/>
            <person name="Abrahante J.E."/>
            <person name="Garbe J."/>
        </authorList>
    </citation>
    <scope>NUCLEOTIDE SEQUENCE</scope>
    <source>
        <strain evidence="2">Duluth1</strain>
        <tissue evidence="2">Whole animal</tissue>
    </source>
</reference>
<keyword evidence="3" id="KW-1185">Reference proteome</keyword>
<comment type="caution">
    <text evidence="2">The sequence shown here is derived from an EMBL/GenBank/DDBJ whole genome shotgun (WGS) entry which is preliminary data.</text>
</comment>
<dbReference type="AlphaFoldDB" id="A0A9D4FJD8"/>